<name>A0A0F9RVH8_9ZZZZ</name>
<feature type="transmembrane region" description="Helical" evidence="1">
    <location>
        <begin position="679"/>
        <end position="702"/>
    </location>
</feature>
<evidence type="ECO:0000256" key="1">
    <source>
        <dbReference type="SAM" id="Phobius"/>
    </source>
</evidence>
<gene>
    <name evidence="2" type="ORF">LCGC14_0849440</name>
</gene>
<dbReference type="AlphaFoldDB" id="A0A0F9RVH8"/>
<keyword evidence="1" id="KW-1133">Transmembrane helix</keyword>
<proteinExistence type="predicted"/>
<keyword evidence="1" id="KW-0472">Membrane</keyword>
<reference evidence="2" key="1">
    <citation type="journal article" date="2015" name="Nature">
        <title>Complex archaea that bridge the gap between prokaryotes and eukaryotes.</title>
        <authorList>
            <person name="Spang A."/>
            <person name="Saw J.H."/>
            <person name="Jorgensen S.L."/>
            <person name="Zaremba-Niedzwiedzka K."/>
            <person name="Martijn J."/>
            <person name="Lind A.E."/>
            <person name="van Eijk R."/>
            <person name="Schleper C."/>
            <person name="Guy L."/>
            <person name="Ettema T.J."/>
        </authorList>
    </citation>
    <scope>NUCLEOTIDE SEQUENCE</scope>
</reference>
<evidence type="ECO:0000313" key="2">
    <source>
        <dbReference type="EMBL" id="KKN28891.1"/>
    </source>
</evidence>
<comment type="caution">
    <text evidence="2">The sequence shown here is derived from an EMBL/GenBank/DDBJ whole genome shotgun (WGS) entry which is preliminary data.</text>
</comment>
<organism evidence="2">
    <name type="scientific">marine sediment metagenome</name>
    <dbReference type="NCBI Taxonomy" id="412755"/>
    <lineage>
        <taxon>unclassified sequences</taxon>
        <taxon>metagenomes</taxon>
        <taxon>ecological metagenomes</taxon>
    </lineage>
</organism>
<keyword evidence="1" id="KW-0812">Transmembrane</keyword>
<feature type="transmembrane region" description="Helical" evidence="1">
    <location>
        <begin position="638"/>
        <end position="659"/>
    </location>
</feature>
<accession>A0A0F9RVH8</accession>
<sequence>MADQWYGINSGNIVSYCGWTRDGMTWPETLANALNGNSGWFHEVDHIHWFKLDLGGAWDIKLVRGRSQMTYGDPWFADVYVSNGINGPWTQVAFNINTWRDTAIWQVINNADATGRYVLVEITECEWHASFPGRDWIRWGTLWGPTSWSPIFDVYGSAVVPITVVNLSGWSYPGCTATATMPMDIPLAGVASPIAGTLANLTGIVIPLGGFAIPSCTTICTLSGTDQEGIIAAQSFVAGYLTGGAEILSSTCISEIEGGGRLFGTISQPLASNVIVTTMCIGELTLVHIDLAATSVSNTTVLGILDLKDIDLASNVIVNTALLGTLDNKNVELVGVITATTVCVGTLDNIRLPMVSTITCDLTTTAALTVILIPGSFLVGGTILAQSSLTGVLGVYDMLVGITVGVSTVVGSLHCLRELVGSINCASTSDGSLKRICKLSGIITMTSTVTSTLTIPKPLTGIITTISTFNGLAVVTRKLVGIVTSQCTMGGRLAINLRGTVSMINSTTGTIKLSRELKPTCDGLSTIEGILGVAGRIAGSLTVQSSVNGTLHLVRKLVGQIDCTSSLNGNIIPYKMLSGLITGQSIFSVAYHLRLIKKIQTVTITAYCTPNGSLSRVRRLISILTATSSLTATVSIDLYMVGTISCISTFSGSLVYAILSLKATVTCTSSTNGTLKRNILLTLRLPIFANSTVDATLGFYVIKYLICDVTVQPIFTQTVIVLPFLTQTVINSAILTHLARNQSILEATLNNEPILSSGLRVNERFEIAEAINV</sequence>
<protein>
    <submittedName>
        <fullName evidence="2">Uncharacterized protein</fullName>
    </submittedName>
</protein>
<dbReference type="EMBL" id="LAZR01002526">
    <property type="protein sequence ID" value="KKN28891.1"/>
    <property type="molecule type" value="Genomic_DNA"/>
</dbReference>
<feature type="transmembrane region" description="Helical" evidence="1">
    <location>
        <begin position="714"/>
        <end position="735"/>
    </location>
</feature>